<dbReference type="EMBL" id="VFJC01000029">
    <property type="protein sequence ID" value="KAB5518452.1"/>
    <property type="molecule type" value="Genomic_DNA"/>
</dbReference>
<keyword evidence="5" id="KW-1185">Reference proteome</keyword>
<organism evidence="4 5">
    <name type="scientific">Pangasianodon hypophthalmus</name>
    <name type="common">Striped catfish</name>
    <name type="synonym">Helicophagus hypophthalmus</name>
    <dbReference type="NCBI Taxonomy" id="310915"/>
    <lineage>
        <taxon>Eukaryota</taxon>
        <taxon>Metazoa</taxon>
        <taxon>Chordata</taxon>
        <taxon>Craniata</taxon>
        <taxon>Vertebrata</taxon>
        <taxon>Euteleostomi</taxon>
        <taxon>Actinopterygii</taxon>
        <taxon>Neopterygii</taxon>
        <taxon>Teleostei</taxon>
        <taxon>Ostariophysi</taxon>
        <taxon>Siluriformes</taxon>
        <taxon>Pangasiidae</taxon>
        <taxon>Pangasianodon</taxon>
    </lineage>
</organism>
<comment type="caution">
    <text evidence="4">The sequence shown here is derived from an EMBL/GenBank/DDBJ whole genome shotgun (WGS) entry which is preliminary data.</text>
</comment>
<dbReference type="GO" id="GO:0042254">
    <property type="term" value="P:ribosome biogenesis"/>
    <property type="evidence" value="ECO:0007669"/>
    <property type="project" value="TreeGrafter"/>
</dbReference>
<dbReference type="GO" id="GO:0005524">
    <property type="term" value="F:ATP binding"/>
    <property type="evidence" value="ECO:0007669"/>
    <property type="project" value="UniProtKB-KW"/>
</dbReference>
<dbReference type="InterPro" id="IPR041569">
    <property type="entry name" value="AAA_lid_3"/>
</dbReference>
<name>A0A5N5JHW9_PANHP</name>
<keyword evidence="1" id="KW-0547">Nucleotide-binding</keyword>
<gene>
    <name evidence="4" type="ORF">PHYPO_G00166060</name>
</gene>
<protein>
    <recommendedName>
        <fullName evidence="3">AAA ATPase AAA+ lid domain-containing protein</fullName>
    </recommendedName>
</protein>
<dbReference type="Gene3D" id="1.10.8.60">
    <property type="match status" value="1"/>
</dbReference>
<dbReference type="PANTHER" id="PTHR23077:SF171">
    <property type="entry name" value="NUCLEAR VALOSIN-CONTAINING PROTEIN-LIKE"/>
    <property type="match status" value="1"/>
</dbReference>
<dbReference type="GO" id="GO:0016887">
    <property type="term" value="F:ATP hydrolysis activity"/>
    <property type="evidence" value="ECO:0007669"/>
    <property type="project" value="TreeGrafter"/>
</dbReference>
<dbReference type="PANTHER" id="PTHR23077">
    <property type="entry name" value="AAA-FAMILY ATPASE"/>
    <property type="match status" value="1"/>
</dbReference>
<evidence type="ECO:0000313" key="4">
    <source>
        <dbReference type="EMBL" id="KAB5518452.1"/>
    </source>
</evidence>
<feature type="domain" description="AAA ATPase AAA+ lid" evidence="3">
    <location>
        <begin position="15"/>
        <end position="51"/>
    </location>
</feature>
<accession>A0A5N5JHW9</accession>
<dbReference type="GO" id="GO:0003723">
    <property type="term" value="F:RNA binding"/>
    <property type="evidence" value="ECO:0007669"/>
    <property type="project" value="TreeGrafter"/>
</dbReference>
<keyword evidence="2" id="KW-0067">ATP-binding</keyword>
<dbReference type="GO" id="GO:0005634">
    <property type="term" value="C:nucleus"/>
    <property type="evidence" value="ECO:0007669"/>
    <property type="project" value="TreeGrafter"/>
</dbReference>
<dbReference type="Pfam" id="PF17862">
    <property type="entry name" value="AAA_lid_3"/>
    <property type="match status" value="1"/>
</dbReference>
<evidence type="ECO:0000256" key="1">
    <source>
        <dbReference type="ARBA" id="ARBA00022741"/>
    </source>
</evidence>
<dbReference type="GO" id="GO:1990275">
    <property type="term" value="F:preribosome binding"/>
    <property type="evidence" value="ECO:0007669"/>
    <property type="project" value="TreeGrafter"/>
</dbReference>
<evidence type="ECO:0000259" key="3">
    <source>
        <dbReference type="Pfam" id="PF17862"/>
    </source>
</evidence>
<dbReference type="InterPro" id="IPR050168">
    <property type="entry name" value="AAA_ATPase_domain"/>
</dbReference>
<proteinExistence type="predicted"/>
<reference evidence="4 5" key="1">
    <citation type="submission" date="2019-06" db="EMBL/GenBank/DDBJ databases">
        <title>A chromosome-scale genome assembly of the striped catfish, Pangasianodon hypophthalmus.</title>
        <authorList>
            <person name="Wen M."/>
            <person name="Zahm M."/>
            <person name="Roques C."/>
            <person name="Cabau C."/>
            <person name="Klopp C."/>
            <person name="Donnadieu C."/>
            <person name="Jouanno E."/>
            <person name="Avarre J.-C."/>
            <person name="Campet M."/>
            <person name="Ha T.T.T."/>
            <person name="Dugue R."/>
            <person name="Lampietro C."/>
            <person name="Louis A."/>
            <person name="Herpin A."/>
            <person name="Echchiki A."/>
            <person name="Berthelot C."/>
            <person name="Parey E."/>
            <person name="Roest-Crollius H."/>
            <person name="Braasch I."/>
            <person name="Postlethwait J."/>
            <person name="Bobe J."/>
            <person name="Montfort J."/>
            <person name="Bouchez O."/>
            <person name="Begum T."/>
            <person name="Schartl M."/>
            <person name="Guiguen Y."/>
        </authorList>
    </citation>
    <scope>NUCLEOTIDE SEQUENCE [LARGE SCALE GENOMIC DNA]</scope>
    <source>
        <strain evidence="4 5">Indonesia</strain>
        <tissue evidence="4">Blood</tissue>
    </source>
</reference>
<dbReference type="AlphaFoldDB" id="A0A5N5JHW9"/>
<evidence type="ECO:0000256" key="2">
    <source>
        <dbReference type="ARBA" id="ARBA00022840"/>
    </source>
</evidence>
<dbReference type="Proteomes" id="UP000327468">
    <property type="component" value="Chromosome 28"/>
</dbReference>
<sequence length="107" mass="12063">MELPQGGTKPRLDLDVILEEIAHDERCDCFTGADLSALVREASVNALRAHLYSQTALAHTGHTFSSSSVKDIRVSRQNFEDAFKKVRPSVSKKDQLMYEKLRESLTR</sequence>
<evidence type="ECO:0000313" key="5">
    <source>
        <dbReference type="Proteomes" id="UP000327468"/>
    </source>
</evidence>